<comment type="caution">
    <text evidence="2">The sequence shown here is derived from an EMBL/GenBank/DDBJ whole genome shotgun (WGS) entry which is preliminary data.</text>
</comment>
<sequence>MVRSFPGFISYDLVEDLVAIACCIFCCPCVAVYYLLPDRWSHPSFYESPEETERKALKKALKKRNKLKRIRKKEDEALRRKFRRDERSFRHLELPVELRKRIYELVLVHPGFYRPISTKFADRSERDSRSILFTCKGVYEEAYVIFFSKNRFALASAGPRPVPYRIQVQDFLRTIGVINASLIRHVRLEGFPWRYCSYKPQVSDLRRISCVANLIEPLEVFKGGLESLQIHMARRASCDLTCAGTLHTFESLHLVKSDVEKRPYIRSFSIWFSRDPDCRFDEQSRTSMAACGWIIQQADEVDDDTHTTRTSIIDFFRLERDEHPVKDSGCIGKTHRHPWYI</sequence>
<dbReference type="InterPro" id="IPR038883">
    <property type="entry name" value="AN11006-like"/>
</dbReference>
<proteinExistence type="predicted"/>
<evidence type="ECO:0000256" key="1">
    <source>
        <dbReference type="SAM" id="Phobius"/>
    </source>
</evidence>
<keyword evidence="3" id="KW-1185">Reference proteome</keyword>
<evidence type="ECO:0000313" key="2">
    <source>
        <dbReference type="EMBL" id="KAK1838612.1"/>
    </source>
</evidence>
<name>A0AAD9A1U5_9PEZI</name>
<reference evidence="2" key="1">
    <citation type="submission" date="2023-01" db="EMBL/GenBank/DDBJ databases">
        <title>Colletotrichum chrysophilum M932 genome sequence.</title>
        <authorList>
            <person name="Baroncelli R."/>
        </authorList>
    </citation>
    <scope>NUCLEOTIDE SEQUENCE</scope>
    <source>
        <strain evidence="2">M932</strain>
    </source>
</reference>
<evidence type="ECO:0000313" key="3">
    <source>
        <dbReference type="Proteomes" id="UP001243330"/>
    </source>
</evidence>
<protein>
    <recommendedName>
        <fullName evidence="4">F-box domain-containing protein</fullName>
    </recommendedName>
</protein>
<dbReference type="AlphaFoldDB" id="A0AAD9A1U5"/>
<evidence type="ECO:0008006" key="4">
    <source>
        <dbReference type="Google" id="ProtNLM"/>
    </source>
</evidence>
<dbReference type="PANTHER" id="PTHR42085:SF8">
    <property type="entry name" value="F-BOX DOMAIN-CONTAINING PROTEIN"/>
    <property type="match status" value="1"/>
</dbReference>
<dbReference type="EMBL" id="JAQOWY010000796">
    <property type="protein sequence ID" value="KAK1838612.1"/>
    <property type="molecule type" value="Genomic_DNA"/>
</dbReference>
<keyword evidence="1" id="KW-0812">Transmembrane</keyword>
<accession>A0AAD9A1U5</accession>
<dbReference type="PANTHER" id="PTHR42085">
    <property type="entry name" value="F-BOX DOMAIN-CONTAINING PROTEIN"/>
    <property type="match status" value="1"/>
</dbReference>
<gene>
    <name evidence="2" type="ORF">CCHR01_18761</name>
</gene>
<keyword evidence="1" id="KW-0472">Membrane</keyword>
<feature type="transmembrane region" description="Helical" evidence="1">
    <location>
        <begin position="17"/>
        <end position="36"/>
    </location>
</feature>
<organism evidence="2 3">
    <name type="scientific">Colletotrichum chrysophilum</name>
    <dbReference type="NCBI Taxonomy" id="1836956"/>
    <lineage>
        <taxon>Eukaryota</taxon>
        <taxon>Fungi</taxon>
        <taxon>Dikarya</taxon>
        <taxon>Ascomycota</taxon>
        <taxon>Pezizomycotina</taxon>
        <taxon>Sordariomycetes</taxon>
        <taxon>Hypocreomycetidae</taxon>
        <taxon>Glomerellales</taxon>
        <taxon>Glomerellaceae</taxon>
        <taxon>Colletotrichum</taxon>
        <taxon>Colletotrichum gloeosporioides species complex</taxon>
    </lineage>
</organism>
<keyword evidence="1" id="KW-1133">Transmembrane helix</keyword>
<dbReference type="Proteomes" id="UP001243330">
    <property type="component" value="Unassembled WGS sequence"/>
</dbReference>